<reference evidence="3" key="1">
    <citation type="submission" date="2021-10" db="EMBL/GenBank/DDBJ databases">
        <title>De novo Genome Assembly of Clathrus columnatus (Basidiomycota, Fungi) Using Illumina and Nanopore Sequence Data.</title>
        <authorList>
            <person name="Ogiso-Tanaka E."/>
            <person name="Itagaki H."/>
            <person name="Hosoya T."/>
            <person name="Hosaka K."/>
        </authorList>
    </citation>
    <scope>NUCLEOTIDE SEQUENCE</scope>
    <source>
        <strain evidence="3">MO-923</strain>
    </source>
</reference>
<accession>A0AAV5A3W9</accession>
<keyword evidence="2" id="KW-0732">Signal</keyword>
<organism evidence="3 4">
    <name type="scientific">Clathrus columnatus</name>
    <dbReference type="NCBI Taxonomy" id="1419009"/>
    <lineage>
        <taxon>Eukaryota</taxon>
        <taxon>Fungi</taxon>
        <taxon>Dikarya</taxon>
        <taxon>Basidiomycota</taxon>
        <taxon>Agaricomycotina</taxon>
        <taxon>Agaricomycetes</taxon>
        <taxon>Phallomycetidae</taxon>
        <taxon>Phallales</taxon>
        <taxon>Clathraceae</taxon>
        <taxon>Clathrus</taxon>
    </lineage>
</organism>
<protein>
    <submittedName>
        <fullName evidence="3">Uncharacterized protein</fullName>
    </submittedName>
</protein>
<sequence>MMRSAASFALLCLFPTLIYGFPTWVRRDDNDTSSSDNSTASPAAPPVNDGNSTSSTPPSDSASSNSTGFDLANQLMTLNLLTLQSFYEQASVLSQSQADTNATAILGGSALMNNRRLALLNNTEAGNVNCSFDFHTVLETDELIASVVYLESITAMGAASLTNNGSLQLSQDQQNTFASIANDASLLSASAGPISLTNVPFDIYPNMTLEDYTSLLFKLKPSCLADLGLENLASHEQLGFTSPFRLPNTFGLEATSFGCSNTSAPVFCHLITPNATQQVAVVTSVNSDGSCEMTGVPGTNLYYIAQSDVPLPVDLTQRQGQEGSICSGPEVLFLQSS</sequence>
<keyword evidence="4" id="KW-1185">Reference proteome</keyword>
<evidence type="ECO:0000256" key="2">
    <source>
        <dbReference type="SAM" id="SignalP"/>
    </source>
</evidence>
<comment type="caution">
    <text evidence="3">The sequence shown here is derived from an EMBL/GenBank/DDBJ whole genome shotgun (WGS) entry which is preliminary data.</text>
</comment>
<evidence type="ECO:0000313" key="4">
    <source>
        <dbReference type="Proteomes" id="UP001050691"/>
    </source>
</evidence>
<feature type="compositionally biased region" description="Low complexity" evidence="1">
    <location>
        <begin position="32"/>
        <end position="66"/>
    </location>
</feature>
<feature type="chain" id="PRO_5043831444" evidence="2">
    <location>
        <begin position="21"/>
        <end position="337"/>
    </location>
</feature>
<dbReference type="EMBL" id="BPWL01000002">
    <property type="protein sequence ID" value="GJJ07721.1"/>
    <property type="molecule type" value="Genomic_DNA"/>
</dbReference>
<evidence type="ECO:0000256" key="1">
    <source>
        <dbReference type="SAM" id="MobiDB-lite"/>
    </source>
</evidence>
<dbReference type="AlphaFoldDB" id="A0AAV5A3W9"/>
<dbReference type="Proteomes" id="UP001050691">
    <property type="component" value="Unassembled WGS sequence"/>
</dbReference>
<gene>
    <name evidence="3" type="ORF">Clacol_001926</name>
</gene>
<proteinExistence type="predicted"/>
<name>A0AAV5A3W9_9AGAM</name>
<evidence type="ECO:0000313" key="3">
    <source>
        <dbReference type="EMBL" id="GJJ07721.1"/>
    </source>
</evidence>
<feature type="region of interest" description="Disordered" evidence="1">
    <location>
        <begin position="29"/>
        <end position="66"/>
    </location>
</feature>
<feature type="signal peptide" evidence="2">
    <location>
        <begin position="1"/>
        <end position="20"/>
    </location>
</feature>